<accession>A2G919</accession>
<sequence length="84" mass="9211">MILLFSALALSLPTASRCDLNNGYYDLNIHDTLFENVGDTGNGGAICLRYITGSITINTVEFHRCWSNTAGACYFRELNDVSVS</sequence>
<dbReference type="VEuPathDB" id="TrichDB:TVAG_242360"/>
<feature type="chain" id="PRO_5002643844" evidence="1">
    <location>
        <begin position="19"/>
        <end position="84"/>
    </location>
</feature>
<organism evidence="2 3">
    <name type="scientific">Trichomonas vaginalis (strain ATCC PRA-98 / G3)</name>
    <dbReference type="NCBI Taxonomy" id="412133"/>
    <lineage>
        <taxon>Eukaryota</taxon>
        <taxon>Metamonada</taxon>
        <taxon>Parabasalia</taxon>
        <taxon>Trichomonadida</taxon>
        <taxon>Trichomonadidae</taxon>
        <taxon>Trichomonas</taxon>
    </lineage>
</organism>
<dbReference type="Proteomes" id="UP000001542">
    <property type="component" value="Unassembled WGS sequence"/>
</dbReference>
<name>A2G919_TRIV3</name>
<reference evidence="2" key="1">
    <citation type="submission" date="2006-10" db="EMBL/GenBank/DDBJ databases">
        <authorList>
            <person name="Amadeo P."/>
            <person name="Zhao Q."/>
            <person name="Wortman J."/>
            <person name="Fraser-Liggett C."/>
            <person name="Carlton J."/>
        </authorList>
    </citation>
    <scope>NUCLEOTIDE SEQUENCE</scope>
    <source>
        <strain evidence="2">G3</strain>
    </source>
</reference>
<dbReference type="InParanoid" id="A2G919"/>
<proteinExistence type="predicted"/>
<dbReference type="EMBL" id="DS114673">
    <property type="protein sequence ID" value="EAX86349.1"/>
    <property type="molecule type" value="Genomic_DNA"/>
</dbReference>
<evidence type="ECO:0000313" key="2">
    <source>
        <dbReference type="EMBL" id="EAX86349.1"/>
    </source>
</evidence>
<protein>
    <submittedName>
        <fullName evidence="2">Uncharacterized protein</fullName>
    </submittedName>
</protein>
<evidence type="ECO:0000256" key="1">
    <source>
        <dbReference type="SAM" id="SignalP"/>
    </source>
</evidence>
<dbReference type="AlphaFoldDB" id="A2G919"/>
<evidence type="ECO:0000313" key="3">
    <source>
        <dbReference type="Proteomes" id="UP000001542"/>
    </source>
</evidence>
<keyword evidence="1" id="KW-0732">Signal</keyword>
<keyword evidence="3" id="KW-1185">Reference proteome</keyword>
<feature type="signal peptide" evidence="1">
    <location>
        <begin position="1"/>
        <end position="18"/>
    </location>
</feature>
<reference evidence="2" key="2">
    <citation type="journal article" date="2007" name="Science">
        <title>Draft genome sequence of the sexually transmitted pathogen Trichomonas vaginalis.</title>
        <authorList>
            <person name="Carlton J.M."/>
            <person name="Hirt R.P."/>
            <person name="Silva J.C."/>
            <person name="Delcher A.L."/>
            <person name="Schatz M."/>
            <person name="Zhao Q."/>
            <person name="Wortman J.R."/>
            <person name="Bidwell S.L."/>
            <person name="Alsmark U.C.M."/>
            <person name="Besteiro S."/>
            <person name="Sicheritz-Ponten T."/>
            <person name="Noel C.J."/>
            <person name="Dacks J.B."/>
            <person name="Foster P.G."/>
            <person name="Simillion C."/>
            <person name="Van de Peer Y."/>
            <person name="Miranda-Saavedra D."/>
            <person name="Barton G.J."/>
            <person name="Westrop G.D."/>
            <person name="Mueller S."/>
            <person name="Dessi D."/>
            <person name="Fiori P.L."/>
            <person name="Ren Q."/>
            <person name="Paulsen I."/>
            <person name="Zhang H."/>
            <person name="Bastida-Corcuera F.D."/>
            <person name="Simoes-Barbosa A."/>
            <person name="Brown M.T."/>
            <person name="Hayes R.D."/>
            <person name="Mukherjee M."/>
            <person name="Okumura C.Y."/>
            <person name="Schneider R."/>
            <person name="Smith A.J."/>
            <person name="Vanacova S."/>
            <person name="Villalvazo M."/>
            <person name="Haas B.J."/>
            <person name="Pertea M."/>
            <person name="Feldblyum T.V."/>
            <person name="Utterback T.R."/>
            <person name="Shu C.L."/>
            <person name="Osoegawa K."/>
            <person name="de Jong P.J."/>
            <person name="Hrdy I."/>
            <person name="Horvathova L."/>
            <person name="Zubacova Z."/>
            <person name="Dolezal P."/>
            <person name="Malik S.B."/>
            <person name="Logsdon J.M. Jr."/>
            <person name="Henze K."/>
            <person name="Gupta A."/>
            <person name="Wang C.C."/>
            <person name="Dunne R.L."/>
            <person name="Upcroft J.A."/>
            <person name="Upcroft P."/>
            <person name="White O."/>
            <person name="Salzberg S.L."/>
            <person name="Tang P."/>
            <person name="Chiu C.-H."/>
            <person name="Lee Y.-S."/>
            <person name="Embley T.M."/>
            <person name="Coombs G.H."/>
            <person name="Mottram J.C."/>
            <person name="Tachezy J."/>
            <person name="Fraser-Liggett C.M."/>
            <person name="Johnson P.J."/>
        </authorList>
    </citation>
    <scope>NUCLEOTIDE SEQUENCE [LARGE SCALE GENOMIC DNA]</scope>
    <source>
        <strain evidence="2">G3</strain>
    </source>
</reference>
<gene>
    <name evidence="2" type="ORF">TVAG_242360</name>
</gene>